<evidence type="ECO:0000256" key="1">
    <source>
        <dbReference type="SAM" id="MobiDB-lite"/>
    </source>
</evidence>
<dbReference type="EMBL" id="BLLK01000019">
    <property type="protein sequence ID" value="GFH44371.1"/>
    <property type="molecule type" value="Genomic_DNA"/>
</dbReference>
<dbReference type="Proteomes" id="UP001054902">
    <property type="component" value="Unassembled WGS sequence"/>
</dbReference>
<protein>
    <submittedName>
        <fullName evidence="2">Uncharacterized protein</fullName>
    </submittedName>
</protein>
<sequence>MDGNNMPPLQNTLQCSSAELEMFLKFREQMAASAGVPSIINASLSGGSSSNEGTSIAEESEIFATSNTNNSSGSDVVNEKKEDKQDMAKLLESQEDCYDDGIGLDPTRYPDMKDRIRNAIRDRIWKQLKVLTDSQACFQKPDFVRCNFPNHKGEYDDCPQAVFMVEEIFDAMGSDWDKSDLEKKIKFWMTYGNFIKYEFGRYRNQRVGVMKKAFLDATKEWEVNAKGYDMHCFKSTIESFLEKNKRISLRDSLRSSINADDKEIAVSGTFFDLFLSHVVGKSNYNNKIGKKMISDLATVSDEAFALVILEAYYSVWFQEYYFGKASIKNLFPKFSAKDPKVREEQDGGDKRNGWGIAMINAFNEYHKYISVICQEDGNKEFEAKFQEEKAVSTRVKAGQKRSVIRTEPILKVEGVLKRQRDSDIGEDDDYDEKQEDGDETEDEKDDNKIDDKTGNDDVDHKTKKNDDAEQEENENHLYRLIFSYKIYFKILVEGCH</sequence>
<evidence type="ECO:0000313" key="2">
    <source>
        <dbReference type="EMBL" id="GFH44371.1"/>
    </source>
</evidence>
<proteinExistence type="predicted"/>
<feature type="region of interest" description="Disordered" evidence="1">
    <location>
        <begin position="420"/>
        <end position="473"/>
    </location>
</feature>
<dbReference type="AlphaFoldDB" id="A0AAD3GZ59"/>
<reference evidence="2 3" key="1">
    <citation type="journal article" date="2021" name="Sci. Rep.">
        <title>The genome of the diatom Chaetoceros tenuissimus carries an ancient integrated fragment of an extant virus.</title>
        <authorList>
            <person name="Hongo Y."/>
            <person name="Kimura K."/>
            <person name="Takaki Y."/>
            <person name="Yoshida Y."/>
            <person name="Baba S."/>
            <person name="Kobayashi G."/>
            <person name="Nagasaki K."/>
            <person name="Hano T."/>
            <person name="Tomaru Y."/>
        </authorList>
    </citation>
    <scope>NUCLEOTIDE SEQUENCE [LARGE SCALE GENOMIC DNA]</scope>
    <source>
        <strain evidence="2 3">NIES-3715</strain>
    </source>
</reference>
<organism evidence="2 3">
    <name type="scientific">Chaetoceros tenuissimus</name>
    <dbReference type="NCBI Taxonomy" id="426638"/>
    <lineage>
        <taxon>Eukaryota</taxon>
        <taxon>Sar</taxon>
        <taxon>Stramenopiles</taxon>
        <taxon>Ochrophyta</taxon>
        <taxon>Bacillariophyta</taxon>
        <taxon>Coscinodiscophyceae</taxon>
        <taxon>Chaetocerotophycidae</taxon>
        <taxon>Chaetocerotales</taxon>
        <taxon>Chaetocerotaceae</taxon>
        <taxon>Chaetoceros</taxon>
    </lineage>
</organism>
<name>A0AAD3GZ59_9STRA</name>
<comment type="caution">
    <text evidence="2">The sequence shown here is derived from an EMBL/GenBank/DDBJ whole genome shotgun (WGS) entry which is preliminary data.</text>
</comment>
<feature type="compositionally biased region" description="Polar residues" evidence="1">
    <location>
        <begin position="63"/>
        <end position="75"/>
    </location>
</feature>
<evidence type="ECO:0000313" key="3">
    <source>
        <dbReference type="Proteomes" id="UP001054902"/>
    </source>
</evidence>
<feature type="compositionally biased region" description="Basic and acidic residues" evidence="1">
    <location>
        <begin position="445"/>
        <end position="473"/>
    </location>
</feature>
<accession>A0AAD3GZ59</accession>
<feature type="region of interest" description="Disordered" evidence="1">
    <location>
        <begin position="63"/>
        <end position="83"/>
    </location>
</feature>
<gene>
    <name evidence="2" type="ORF">CTEN210_00845</name>
</gene>
<feature type="compositionally biased region" description="Acidic residues" evidence="1">
    <location>
        <begin position="424"/>
        <end position="444"/>
    </location>
</feature>
<keyword evidence="3" id="KW-1185">Reference proteome</keyword>